<dbReference type="Pfam" id="PF03992">
    <property type="entry name" value="ABM"/>
    <property type="match status" value="1"/>
</dbReference>
<keyword evidence="2" id="KW-0560">Oxidoreductase</keyword>
<dbReference type="EMBL" id="MCAS01000001">
    <property type="protein sequence ID" value="RKF50784.1"/>
    <property type="molecule type" value="Genomic_DNA"/>
</dbReference>
<evidence type="ECO:0000313" key="2">
    <source>
        <dbReference type="EMBL" id="RKF50784.1"/>
    </source>
</evidence>
<dbReference type="PROSITE" id="PS51725">
    <property type="entry name" value="ABM"/>
    <property type="match status" value="1"/>
</dbReference>
<dbReference type="RefSeq" id="WP_120342407.1">
    <property type="nucleotide sequence ID" value="NZ_MCAS01000001.1"/>
</dbReference>
<name>A0A3R7HSM6_9BURK</name>
<evidence type="ECO:0000313" key="3">
    <source>
        <dbReference type="Proteomes" id="UP000283709"/>
    </source>
</evidence>
<dbReference type="InterPro" id="IPR007138">
    <property type="entry name" value="ABM_dom"/>
</dbReference>
<reference evidence="2 3" key="1">
    <citation type="submission" date="2016-07" db="EMBL/GenBank/DDBJ databases">
        <title>Genome analysis of Burkholderia fungorum ES3-20.</title>
        <authorList>
            <person name="Xu D."/>
            <person name="Yao R."/>
            <person name="Zheng S."/>
        </authorList>
    </citation>
    <scope>NUCLEOTIDE SEQUENCE [LARGE SCALE GENOMIC DNA]</scope>
    <source>
        <strain evidence="2 3">ES3-20</strain>
    </source>
</reference>
<dbReference type="PANTHER" id="PTHR33336">
    <property type="entry name" value="QUINOL MONOOXYGENASE YGIN-RELATED"/>
    <property type="match status" value="1"/>
</dbReference>
<keyword evidence="2" id="KW-0503">Monooxygenase</keyword>
<dbReference type="AlphaFoldDB" id="A0A3R7HSM6"/>
<dbReference type="Gene3D" id="3.30.70.100">
    <property type="match status" value="1"/>
</dbReference>
<dbReference type="OrthoDB" id="9812192at2"/>
<dbReference type="Proteomes" id="UP000283709">
    <property type="component" value="Unassembled WGS sequence"/>
</dbReference>
<organism evidence="2 3">
    <name type="scientific">Paraburkholderia fungorum</name>
    <dbReference type="NCBI Taxonomy" id="134537"/>
    <lineage>
        <taxon>Bacteria</taxon>
        <taxon>Pseudomonadati</taxon>
        <taxon>Pseudomonadota</taxon>
        <taxon>Betaproteobacteria</taxon>
        <taxon>Burkholderiales</taxon>
        <taxon>Burkholderiaceae</taxon>
        <taxon>Paraburkholderia</taxon>
    </lineage>
</organism>
<dbReference type="SUPFAM" id="SSF54909">
    <property type="entry name" value="Dimeric alpha+beta barrel"/>
    <property type="match status" value="1"/>
</dbReference>
<dbReference type="GO" id="GO:0004497">
    <property type="term" value="F:monooxygenase activity"/>
    <property type="evidence" value="ECO:0007669"/>
    <property type="project" value="UniProtKB-KW"/>
</dbReference>
<protein>
    <submittedName>
        <fullName evidence="2">Antibiotic biosynthesis monooxygenase</fullName>
    </submittedName>
</protein>
<gene>
    <name evidence="2" type="ORF">BCY88_00985</name>
</gene>
<proteinExistence type="predicted"/>
<comment type="caution">
    <text evidence="2">The sequence shown here is derived from an EMBL/GenBank/DDBJ whole genome shotgun (WGS) entry which is preliminary data.</text>
</comment>
<feature type="domain" description="ABM" evidence="1">
    <location>
        <begin position="6"/>
        <end position="96"/>
    </location>
</feature>
<dbReference type="InterPro" id="IPR011008">
    <property type="entry name" value="Dimeric_a/b-barrel"/>
</dbReference>
<dbReference type="PANTHER" id="PTHR33336:SF3">
    <property type="entry name" value="ABM DOMAIN-CONTAINING PROTEIN"/>
    <property type="match status" value="1"/>
</dbReference>
<sequence length="102" mass="11422">MANAYLQVIAHFFAKPGNGDAIVQPLTELAVATRAEPKNLYYEFFRSPVDPDHFVILEQYSEADGLAVHRETPHFQRLGFGTIIPLLERREVTSHMVPGDAA</sequence>
<dbReference type="InterPro" id="IPR050744">
    <property type="entry name" value="AI-2_Isomerase_LsrG"/>
</dbReference>
<accession>A0A3R7HSM6</accession>
<evidence type="ECO:0000259" key="1">
    <source>
        <dbReference type="PROSITE" id="PS51725"/>
    </source>
</evidence>